<dbReference type="PROSITE" id="PS51257">
    <property type="entry name" value="PROKAR_LIPOPROTEIN"/>
    <property type="match status" value="1"/>
</dbReference>
<dbReference type="Gene3D" id="2.180.10.10">
    <property type="entry name" value="RHS repeat-associated core"/>
    <property type="match status" value="1"/>
</dbReference>
<name>A0A5M6C9P6_9FLAO</name>
<dbReference type="RefSeq" id="WP_150014601.1">
    <property type="nucleotide sequence ID" value="NZ_VWSG01000015.1"/>
</dbReference>
<accession>A0A5M6C9P6</accession>
<dbReference type="EMBL" id="VWSG01000015">
    <property type="protein sequence ID" value="KAA5531877.1"/>
    <property type="molecule type" value="Genomic_DNA"/>
</dbReference>
<protein>
    <recommendedName>
        <fullName evidence="3">YD repeat-containing protein</fullName>
    </recommendedName>
</protein>
<proteinExistence type="predicted"/>
<evidence type="ECO:0008006" key="3">
    <source>
        <dbReference type="Google" id="ProtNLM"/>
    </source>
</evidence>
<dbReference type="AlphaFoldDB" id="A0A5M6C9P6"/>
<comment type="caution">
    <text evidence="1">The sequence shown here is derived from an EMBL/GenBank/DDBJ whole genome shotgun (WGS) entry which is preliminary data.</text>
</comment>
<sequence length="271" mass="31936">MKTRLLTIFSAITLLLSSCTNLNDKRLTDLDELNVKGKVKSITVKSFEAEEKFGKAVKTTIEDFYKEMFDENGFVTEMHIFNTEELKVGTSFYKYDEKGNMNESIFAFEIGSNKGDKIKRSSKSTYTYNERGFRVEENKYSTEGLFETKVTYTYNENNLNIEQNTYNANGELIGKETYKYNKDRQVTESKSYLIENGSEHNSTTEFWYNDKGDRSKMRFVSIDKFAHVDILSSFEYEYDEKENWIKEIVYSEDSSERKPFKITEREIVYYK</sequence>
<evidence type="ECO:0000313" key="1">
    <source>
        <dbReference type="EMBL" id="KAA5531877.1"/>
    </source>
</evidence>
<dbReference type="Proteomes" id="UP000325141">
    <property type="component" value="Unassembled WGS sequence"/>
</dbReference>
<evidence type="ECO:0000313" key="2">
    <source>
        <dbReference type="Proteomes" id="UP000325141"/>
    </source>
</evidence>
<gene>
    <name evidence="1" type="ORF">F0460_14775</name>
</gene>
<organism evidence="1 2">
    <name type="scientific">Paenimyroides baculatum</name>
    <dbReference type="NCBI Taxonomy" id="2608000"/>
    <lineage>
        <taxon>Bacteria</taxon>
        <taxon>Pseudomonadati</taxon>
        <taxon>Bacteroidota</taxon>
        <taxon>Flavobacteriia</taxon>
        <taxon>Flavobacteriales</taxon>
        <taxon>Flavobacteriaceae</taxon>
        <taxon>Paenimyroides</taxon>
    </lineage>
</organism>
<keyword evidence="2" id="KW-1185">Reference proteome</keyword>
<reference evidence="1 2" key="1">
    <citation type="submission" date="2019-09" db="EMBL/GenBank/DDBJ databases">
        <title>Genome sequence and assembly of Flavobacterium sp.</title>
        <authorList>
            <person name="Chhetri G."/>
        </authorList>
    </citation>
    <scope>NUCLEOTIDE SEQUENCE [LARGE SCALE GENOMIC DNA]</scope>
    <source>
        <strain evidence="1 2">SNL9</strain>
    </source>
</reference>